<sequence>MAEDISHGFSIDPRPSQSIEVEADDIGSAKLLAIEPGSFAILRALDGHAP</sequence>
<name>A0A0U3JUX5_RHILV</name>
<protein>
    <submittedName>
        <fullName evidence="1">Uncharacterized protein</fullName>
    </submittedName>
</protein>
<accession>A0A0U3JUX5</accession>
<dbReference type="AlphaFoldDB" id="A0A0U3JUX5"/>
<proteinExistence type="predicted"/>
<organism evidence="1">
    <name type="scientific">Rhizobium leguminosarum bv. viciae</name>
    <dbReference type="NCBI Taxonomy" id="387"/>
    <lineage>
        <taxon>Bacteria</taxon>
        <taxon>Pseudomonadati</taxon>
        <taxon>Pseudomonadota</taxon>
        <taxon>Alphaproteobacteria</taxon>
        <taxon>Hyphomicrobiales</taxon>
        <taxon>Rhizobiaceae</taxon>
        <taxon>Rhizobium/Agrobacterium group</taxon>
        <taxon>Rhizobium</taxon>
    </lineage>
</organism>
<reference evidence="1" key="1">
    <citation type="submission" date="2015-10" db="EMBL/GenBank/DDBJ databases">
        <title>Comparative analysis of sym-gene organization in Rhizobium leguminosarum bv. viciae strains, isolated from different host plants and demonstrating clear differences in symbiotic specificity.</title>
        <authorList>
            <person name="Chirak E.R."/>
            <person name="Kimeklis A.K."/>
            <person name="Andronov E.E."/>
        </authorList>
    </citation>
    <scope>NUCLEOTIDE SEQUENCE</scope>
    <source>
        <strain evidence="1">Vaf12</strain>
    </source>
</reference>
<evidence type="ECO:0000313" key="1">
    <source>
        <dbReference type="EMBL" id="ALU64572.1"/>
    </source>
</evidence>
<dbReference type="EMBL" id="KT944070">
    <property type="protein sequence ID" value="ALU64572.1"/>
    <property type="molecule type" value="Genomic_DNA"/>
</dbReference>